<keyword evidence="8 11" id="KW-0067">ATP-binding</keyword>
<dbReference type="AlphaFoldDB" id="A0AAU9C3W5"/>
<keyword evidence="4 11" id="KW-0028">Amino-acid biosynthesis</keyword>
<dbReference type="Gene3D" id="3.40.50.300">
    <property type="entry name" value="P-loop containing nucleotide triphosphate hydrolases"/>
    <property type="match status" value="1"/>
</dbReference>
<dbReference type="PANTHER" id="PTHR21087">
    <property type="entry name" value="SHIKIMATE KINASE"/>
    <property type="match status" value="1"/>
</dbReference>
<comment type="caution">
    <text evidence="11">Lacks conserved residue(s) required for the propagation of feature annotation.</text>
</comment>
<dbReference type="EMBL" id="AP024718">
    <property type="protein sequence ID" value="BCX88137.1"/>
    <property type="molecule type" value="Genomic_DNA"/>
</dbReference>
<dbReference type="GO" id="GO:0005829">
    <property type="term" value="C:cytosol"/>
    <property type="evidence" value="ECO:0007669"/>
    <property type="project" value="TreeGrafter"/>
</dbReference>
<dbReference type="PRINTS" id="PR01100">
    <property type="entry name" value="SHIKIMTKNASE"/>
</dbReference>
<keyword evidence="9 11" id="KW-0057">Aromatic amino acid biosynthesis</keyword>
<evidence type="ECO:0000256" key="1">
    <source>
        <dbReference type="ARBA" id="ARBA00004842"/>
    </source>
</evidence>
<dbReference type="InterPro" id="IPR023000">
    <property type="entry name" value="Shikimate_kinase_CS"/>
</dbReference>
<dbReference type="CDD" id="cd00464">
    <property type="entry name" value="SK"/>
    <property type="match status" value="1"/>
</dbReference>
<evidence type="ECO:0000256" key="4">
    <source>
        <dbReference type="ARBA" id="ARBA00022605"/>
    </source>
</evidence>
<comment type="subunit">
    <text evidence="11">Monomer.</text>
</comment>
<dbReference type="GO" id="GO:0008652">
    <property type="term" value="P:amino acid biosynthetic process"/>
    <property type="evidence" value="ECO:0007669"/>
    <property type="project" value="UniProtKB-KW"/>
</dbReference>
<evidence type="ECO:0000256" key="11">
    <source>
        <dbReference type="HAMAP-Rule" id="MF_00109"/>
    </source>
</evidence>
<dbReference type="InterPro" id="IPR000623">
    <property type="entry name" value="Shikimate_kinase/TSH1"/>
</dbReference>
<evidence type="ECO:0000313" key="13">
    <source>
        <dbReference type="Proteomes" id="UP001321450"/>
    </source>
</evidence>
<dbReference type="InterPro" id="IPR027417">
    <property type="entry name" value="P-loop_NTPase"/>
</dbReference>
<gene>
    <name evidence="11" type="primary">aroK</name>
    <name evidence="12" type="ORF">MIN45_P0505</name>
</gene>
<evidence type="ECO:0000256" key="6">
    <source>
        <dbReference type="ARBA" id="ARBA00022741"/>
    </source>
</evidence>
<dbReference type="InterPro" id="IPR031322">
    <property type="entry name" value="Shikimate/glucono_kinase"/>
</dbReference>
<reference evidence="13" key="1">
    <citation type="journal article" date="2024" name="Int. J. Syst. Evol. Microbiol.">
        <title>Methylomarinovum tepidoasis sp. nov., a moderately thermophilic methanotroph of the family Methylothermaceae isolated from a deep-sea hydrothermal field.</title>
        <authorList>
            <person name="Hirayama H."/>
            <person name="Takaki Y."/>
            <person name="Abe M."/>
            <person name="Miyazaki M."/>
            <person name="Uematsu K."/>
            <person name="Matsui Y."/>
            <person name="Takai K."/>
        </authorList>
    </citation>
    <scope>NUCLEOTIDE SEQUENCE [LARGE SCALE GENOMIC DNA]</scope>
    <source>
        <strain evidence="13">IN45</strain>
    </source>
</reference>
<keyword evidence="6 11" id="KW-0547">Nucleotide-binding</keyword>
<keyword evidence="11" id="KW-0963">Cytoplasm</keyword>
<dbReference type="EC" id="2.7.1.71" evidence="3 11"/>
<keyword evidence="11" id="KW-0479">Metal-binding</keyword>
<keyword evidence="11" id="KW-0460">Magnesium</keyword>
<dbReference type="Proteomes" id="UP001321450">
    <property type="component" value="Chromosome"/>
</dbReference>
<evidence type="ECO:0000256" key="8">
    <source>
        <dbReference type="ARBA" id="ARBA00022840"/>
    </source>
</evidence>
<protein>
    <recommendedName>
        <fullName evidence="3 11">Shikimate kinase</fullName>
        <shortName evidence="11">SK</shortName>
        <ecNumber evidence="3 11">2.7.1.71</ecNumber>
    </recommendedName>
</protein>
<feature type="binding site" evidence="11">
    <location>
        <position position="83"/>
    </location>
    <ligand>
        <name>substrate</name>
    </ligand>
</feature>
<feature type="binding site" evidence="11">
    <location>
        <position position="19"/>
    </location>
    <ligand>
        <name>Mg(2+)</name>
        <dbReference type="ChEBI" id="CHEBI:18420"/>
    </ligand>
</feature>
<evidence type="ECO:0000256" key="10">
    <source>
        <dbReference type="ARBA" id="ARBA00048567"/>
    </source>
</evidence>
<name>A0AAU9C3W5_9GAMM</name>
<keyword evidence="5 11" id="KW-0808">Transferase</keyword>
<comment type="cofactor">
    <cofactor evidence="11">
        <name>Mg(2+)</name>
        <dbReference type="ChEBI" id="CHEBI:18420"/>
    </cofactor>
    <text evidence="11">Binds 1 Mg(2+) ion per subunit.</text>
</comment>
<evidence type="ECO:0000256" key="2">
    <source>
        <dbReference type="ARBA" id="ARBA00006997"/>
    </source>
</evidence>
<dbReference type="GO" id="GO:0009423">
    <property type="term" value="P:chorismate biosynthetic process"/>
    <property type="evidence" value="ECO:0007669"/>
    <property type="project" value="UniProtKB-UniRule"/>
</dbReference>
<evidence type="ECO:0000256" key="3">
    <source>
        <dbReference type="ARBA" id="ARBA00012154"/>
    </source>
</evidence>
<feature type="binding site" evidence="11">
    <location>
        <begin position="15"/>
        <end position="20"/>
    </location>
    <ligand>
        <name>ATP</name>
        <dbReference type="ChEBI" id="CHEBI:30616"/>
    </ligand>
</feature>
<feature type="binding site" evidence="11">
    <location>
        <position position="37"/>
    </location>
    <ligand>
        <name>substrate</name>
    </ligand>
</feature>
<dbReference type="GO" id="GO:0000287">
    <property type="term" value="F:magnesium ion binding"/>
    <property type="evidence" value="ECO:0007669"/>
    <property type="project" value="UniProtKB-UniRule"/>
</dbReference>
<evidence type="ECO:0000256" key="9">
    <source>
        <dbReference type="ARBA" id="ARBA00023141"/>
    </source>
</evidence>
<dbReference type="GO" id="GO:0009073">
    <property type="term" value="P:aromatic amino acid family biosynthetic process"/>
    <property type="evidence" value="ECO:0007669"/>
    <property type="project" value="UniProtKB-KW"/>
</dbReference>
<dbReference type="KEGG" id="meiy:MIN45_P0505"/>
<feature type="binding site" evidence="11">
    <location>
        <position position="121"/>
    </location>
    <ligand>
        <name>ATP</name>
        <dbReference type="ChEBI" id="CHEBI:30616"/>
    </ligand>
</feature>
<proteinExistence type="inferred from homology"/>
<dbReference type="PROSITE" id="PS01128">
    <property type="entry name" value="SHIKIMATE_KINASE"/>
    <property type="match status" value="1"/>
</dbReference>
<keyword evidence="7 11" id="KW-0418">Kinase</keyword>
<dbReference type="NCBIfam" id="NF003456">
    <property type="entry name" value="PRK05057.1"/>
    <property type="match status" value="1"/>
</dbReference>
<sequence length="173" mass="19562">MSSQSSNIYLVGPMGAGKTTVGRLLARELGKQFYDSDREIETRTGVDIPTIFEYEGEEGFRRRETEVLRDLVTLSDIVLATGGGIILREENRRLLQDHGFVVYLYCPVEKQLERTARDTHRPLLRTSNPKKRLAELLAVRAPLYESIADCTLNTGECASRQAVKKIIQAYRNS</sequence>
<dbReference type="GO" id="GO:0005524">
    <property type="term" value="F:ATP binding"/>
    <property type="evidence" value="ECO:0007669"/>
    <property type="project" value="UniProtKB-UniRule"/>
</dbReference>
<comment type="function">
    <text evidence="11">Catalyzes the specific phosphorylation of the 3-hydroxyl group of shikimic acid using ATP as a cosubstrate.</text>
</comment>
<feature type="binding site" evidence="11">
    <location>
        <position position="140"/>
    </location>
    <ligand>
        <name>substrate</name>
    </ligand>
</feature>
<dbReference type="GO" id="GO:0004765">
    <property type="term" value="F:shikimate kinase activity"/>
    <property type="evidence" value="ECO:0007669"/>
    <property type="project" value="UniProtKB-UniRule"/>
</dbReference>
<dbReference type="Pfam" id="PF01202">
    <property type="entry name" value="SKI"/>
    <property type="match status" value="1"/>
</dbReference>
<dbReference type="PANTHER" id="PTHR21087:SF16">
    <property type="entry name" value="SHIKIMATE KINASE 1, CHLOROPLASTIC"/>
    <property type="match status" value="1"/>
</dbReference>
<accession>A0AAU9C3W5</accession>
<comment type="catalytic activity">
    <reaction evidence="10 11">
        <text>shikimate + ATP = 3-phosphoshikimate + ADP + H(+)</text>
        <dbReference type="Rhea" id="RHEA:13121"/>
        <dbReference type="ChEBI" id="CHEBI:15378"/>
        <dbReference type="ChEBI" id="CHEBI:30616"/>
        <dbReference type="ChEBI" id="CHEBI:36208"/>
        <dbReference type="ChEBI" id="CHEBI:145989"/>
        <dbReference type="ChEBI" id="CHEBI:456216"/>
        <dbReference type="EC" id="2.7.1.71"/>
    </reaction>
</comment>
<keyword evidence="13" id="KW-1185">Reference proteome</keyword>
<dbReference type="RefSeq" id="WP_286293197.1">
    <property type="nucleotide sequence ID" value="NZ_AP024718.1"/>
</dbReference>
<feature type="binding site" evidence="11">
    <location>
        <position position="61"/>
    </location>
    <ligand>
        <name>substrate</name>
    </ligand>
</feature>
<organism evidence="12 13">
    <name type="scientific">Methylomarinovum tepidoasis</name>
    <dbReference type="NCBI Taxonomy" id="2840183"/>
    <lineage>
        <taxon>Bacteria</taxon>
        <taxon>Pseudomonadati</taxon>
        <taxon>Pseudomonadota</taxon>
        <taxon>Gammaproteobacteria</taxon>
        <taxon>Methylococcales</taxon>
        <taxon>Methylothermaceae</taxon>
        <taxon>Methylomarinovum</taxon>
    </lineage>
</organism>
<dbReference type="HAMAP" id="MF_00109">
    <property type="entry name" value="Shikimate_kinase"/>
    <property type="match status" value="1"/>
</dbReference>
<evidence type="ECO:0000256" key="5">
    <source>
        <dbReference type="ARBA" id="ARBA00022679"/>
    </source>
</evidence>
<comment type="subcellular location">
    <subcellularLocation>
        <location evidence="11">Cytoplasm</location>
    </subcellularLocation>
</comment>
<evidence type="ECO:0000313" key="12">
    <source>
        <dbReference type="EMBL" id="BCX88137.1"/>
    </source>
</evidence>
<dbReference type="SUPFAM" id="SSF52540">
    <property type="entry name" value="P-loop containing nucleoside triphosphate hydrolases"/>
    <property type="match status" value="1"/>
</dbReference>
<evidence type="ECO:0000256" key="7">
    <source>
        <dbReference type="ARBA" id="ARBA00022777"/>
    </source>
</evidence>
<comment type="similarity">
    <text evidence="2 11">Belongs to the shikimate kinase family.</text>
</comment>
<comment type="pathway">
    <text evidence="1 11">Metabolic intermediate biosynthesis; chorismate biosynthesis; chorismate from D-erythrose 4-phosphate and phosphoenolpyruvate: step 5/7.</text>
</comment>